<dbReference type="InterPro" id="IPR017938">
    <property type="entry name" value="Riboflavin_synthase-like_b-brl"/>
</dbReference>
<dbReference type="SUPFAM" id="SSF52343">
    <property type="entry name" value="Ferredoxin reductase-like, C-terminal NADP-linked domain"/>
    <property type="match status" value="1"/>
</dbReference>
<dbReference type="Gene3D" id="3.10.20.30">
    <property type="match status" value="1"/>
</dbReference>
<dbReference type="InterPro" id="IPR012675">
    <property type="entry name" value="Beta-grasp_dom_sf"/>
</dbReference>
<dbReference type="OrthoDB" id="9806195at2"/>
<dbReference type="InterPro" id="IPR039261">
    <property type="entry name" value="FNR_nucleotide-bd"/>
</dbReference>
<dbReference type="InterPro" id="IPR050415">
    <property type="entry name" value="MRET"/>
</dbReference>
<name>A0A2I7N3L0_9NEIS</name>
<dbReference type="GO" id="GO:0051537">
    <property type="term" value="F:2 iron, 2 sulfur cluster binding"/>
    <property type="evidence" value="ECO:0007669"/>
    <property type="project" value="UniProtKB-KW"/>
</dbReference>
<dbReference type="InterPro" id="IPR001041">
    <property type="entry name" value="2Fe-2S_ferredoxin-type"/>
</dbReference>
<keyword evidence="2" id="KW-0408">Iron</keyword>
<evidence type="ECO:0000313" key="7">
    <source>
        <dbReference type="Proteomes" id="UP000236655"/>
    </source>
</evidence>
<dbReference type="InterPro" id="IPR036010">
    <property type="entry name" value="2Fe-2S_ferredoxin-like_sf"/>
</dbReference>
<dbReference type="PANTHER" id="PTHR47354:SF5">
    <property type="entry name" value="PROTEIN RFBI"/>
    <property type="match status" value="1"/>
</dbReference>
<keyword evidence="7" id="KW-1185">Reference proteome</keyword>
<dbReference type="AlphaFoldDB" id="A0A2I7N3L0"/>
<reference evidence="7" key="1">
    <citation type="submission" date="2017-11" db="EMBL/GenBank/DDBJ databases">
        <authorList>
            <person name="Chan K.G."/>
            <person name="Lee L.S."/>
        </authorList>
    </citation>
    <scope>NUCLEOTIDE SEQUENCE [LARGE SCALE GENOMIC DNA]</scope>
    <source>
        <strain evidence="7">DSM 100970</strain>
    </source>
</reference>
<dbReference type="Pfam" id="PF00111">
    <property type="entry name" value="Fer2"/>
    <property type="match status" value="1"/>
</dbReference>
<protein>
    <submittedName>
        <fullName evidence="6">CDP-6-deoxy-delta-3,4-glucoseen reductase</fullName>
    </submittedName>
</protein>
<dbReference type="InterPro" id="IPR001433">
    <property type="entry name" value="OxRdtase_FAD/NAD-bd"/>
</dbReference>
<comment type="cofactor">
    <cofactor evidence="1">
        <name>FAD</name>
        <dbReference type="ChEBI" id="CHEBI:57692"/>
    </cofactor>
</comment>
<dbReference type="PROSITE" id="PS51085">
    <property type="entry name" value="2FE2S_FER_2"/>
    <property type="match status" value="1"/>
</dbReference>
<dbReference type="Pfam" id="PF00970">
    <property type="entry name" value="FAD_binding_6"/>
    <property type="match status" value="1"/>
</dbReference>
<evidence type="ECO:0000256" key="2">
    <source>
        <dbReference type="ARBA" id="ARBA00022714"/>
    </source>
</evidence>
<dbReference type="RefSeq" id="WP_102950318.1">
    <property type="nucleotide sequence ID" value="NZ_CP024847.1"/>
</dbReference>
<dbReference type="PROSITE" id="PS00197">
    <property type="entry name" value="2FE2S_FER_1"/>
    <property type="match status" value="1"/>
</dbReference>
<dbReference type="PROSITE" id="PS51384">
    <property type="entry name" value="FAD_FR"/>
    <property type="match status" value="1"/>
</dbReference>
<dbReference type="SUPFAM" id="SSF63380">
    <property type="entry name" value="Riboflavin synthase domain-like"/>
    <property type="match status" value="1"/>
</dbReference>
<dbReference type="Pfam" id="PF00175">
    <property type="entry name" value="NAD_binding_1"/>
    <property type="match status" value="1"/>
</dbReference>
<gene>
    <name evidence="6" type="ORF">CUN60_01425</name>
</gene>
<dbReference type="InterPro" id="IPR006058">
    <property type="entry name" value="2Fe2S_fd_BS"/>
</dbReference>
<evidence type="ECO:0000259" key="5">
    <source>
        <dbReference type="PROSITE" id="PS51384"/>
    </source>
</evidence>
<dbReference type="PANTHER" id="PTHR47354">
    <property type="entry name" value="NADH OXIDOREDUCTASE HCR"/>
    <property type="match status" value="1"/>
</dbReference>
<feature type="domain" description="FAD-binding FR-type" evidence="5">
    <location>
        <begin position="98"/>
        <end position="196"/>
    </location>
</feature>
<keyword evidence="2" id="KW-0411">Iron-sulfur</keyword>
<dbReference type="KEGG" id="nba:CUN60_01425"/>
<dbReference type="InterPro" id="IPR001709">
    <property type="entry name" value="Flavoprot_Pyr_Nucl_cyt_Rdtase"/>
</dbReference>
<dbReference type="GO" id="GO:0016491">
    <property type="term" value="F:oxidoreductase activity"/>
    <property type="evidence" value="ECO:0007669"/>
    <property type="project" value="InterPro"/>
</dbReference>
<dbReference type="PRINTS" id="PR00371">
    <property type="entry name" value="FPNCR"/>
</dbReference>
<dbReference type="Proteomes" id="UP000236655">
    <property type="component" value="Chromosome"/>
</dbReference>
<keyword evidence="2" id="KW-0479">Metal-binding</keyword>
<comment type="cofactor">
    <cofactor evidence="3">
        <name>[2Fe-2S] cluster</name>
        <dbReference type="ChEBI" id="CHEBI:190135"/>
    </cofactor>
</comment>
<sequence>MGFKVTITPSNIEFNAEAEDFILDAALAAKVNFPHGCKNGACAACKCKITSGEISLAEYNKAVLTDEEIAEGYTLLCKSHAESDIIIDLPGFVNGFPIRTLPAKIEAIDKIGTVAILKLKLPANQQFNFYAGQYIDIMYNGKNRSYSLANSPSESGGVELHIRFRPGGAFSEAVWNELKVGQILRFTGPLGSFTLKNSDKKIMMVCTGTGFAPIKSILEYMVATNNQRPIELIWGNYTAEDFYHTEFLEKWAKELNFTAKLCINEGNHSEYYTGMVTDYIVENFTDLSDYEIYACGNVAMIENLYVVARSQLQLGKTDFYSDAFTPSPDSI</sequence>
<dbReference type="InterPro" id="IPR008333">
    <property type="entry name" value="Cbr1-like_FAD-bd_dom"/>
</dbReference>
<evidence type="ECO:0000256" key="1">
    <source>
        <dbReference type="ARBA" id="ARBA00001974"/>
    </source>
</evidence>
<dbReference type="PRINTS" id="PR00410">
    <property type="entry name" value="PHEHYDRXLASE"/>
</dbReference>
<organism evidence="6 7">
    <name type="scientific">Aquella oligotrophica</name>
    <dbReference type="NCBI Taxonomy" id="2067065"/>
    <lineage>
        <taxon>Bacteria</taxon>
        <taxon>Pseudomonadati</taxon>
        <taxon>Pseudomonadota</taxon>
        <taxon>Betaproteobacteria</taxon>
        <taxon>Neisseriales</taxon>
        <taxon>Neisseriaceae</taxon>
        <taxon>Aquella</taxon>
    </lineage>
</organism>
<dbReference type="Gene3D" id="3.40.50.80">
    <property type="entry name" value="Nucleotide-binding domain of ferredoxin-NADP reductase (FNR) module"/>
    <property type="match status" value="1"/>
</dbReference>
<dbReference type="Gene3D" id="2.40.30.10">
    <property type="entry name" value="Translation factors"/>
    <property type="match status" value="1"/>
</dbReference>
<dbReference type="InterPro" id="IPR017927">
    <property type="entry name" value="FAD-bd_FR_type"/>
</dbReference>
<dbReference type="SUPFAM" id="SSF54292">
    <property type="entry name" value="2Fe-2S ferredoxin-like"/>
    <property type="match status" value="1"/>
</dbReference>
<proteinExistence type="predicted"/>
<dbReference type="CDD" id="cd00207">
    <property type="entry name" value="fer2"/>
    <property type="match status" value="1"/>
</dbReference>
<evidence type="ECO:0000256" key="3">
    <source>
        <dbReference type="ARBA" id="ARBA00034078"/>
    </source>
</evidence>
<accession>A0A2I7N3L0</accession>
<keyword evidence="2" id="KW-0001">2Fe-2S</keyword>
<evidence type="ECO:0000259" key="4">
    <source>
        <dbReference type="PROSITE" id="PS51085"/>
    </source>
</evidence>
<dbReference type="EMBL" id="CP024847">
    <property type="protein sequence ID" value="AUR51018.1"/>
    <property type="molecule type" value="Genomic_DNA"/>
</dbReference>
<feature type="domain" description="2Fe-2S ferredoxin-type" evidence="4">
    <location>
        <begin position="3"/>
        <end position="93"/>
    </location>
</feature>
<evidence type="ECO:0000313" key="6">
    <source>
        <dbReference type="EMBL" id="AUR51018.1"/>
    </source>
</evidence>